<dbReference type="Proteomes" id="UP000214646">
    <property type="component" value="Unassembled WGS sequence"/>
</dbReference>
<evidence type="ECO:0000313" key="3">
    <source>
        <dbReference type="Proteomes" id="UP000214646"/>
    </source>
</evidence>
<reference evidence="3" key="1">
    <citation type="submission" date="2017-06" db="EMBL/GenBank/DDBJ databases">
        <title>Genome analysis of Fimbriiglobus ruber SP5, the first member of the order Planctomycetales with confirmed chitinolytic capability.</title>
        <authorList>
            <person name="Ravin N.V."/>
            <person name="Rakitin A.L."/>
            <person name="Ivanova A.A."/>
            <person name="Beletsky A.V."/>
            <person name="Kulichevskaya I.S."/>
            <person name="Mardanov A.V."/>
            <person name="Dedysh S.N."/>
        </authorList>
    </citation>
    <scope>NUCLEOTIDE SEQUENCE [LARGE SCALE GENOMIC DNA]</scope>
    <source>
        <strain evidence="3">SP5</strain>
    </source>
</reference>
<dbReference type="AlphaFoldDB" id="A0A225DJF5"/>
<feature type="domain" description="Antitoxin SocA-like Panacea" evidence="1">
    <location>
        <begin position="24"/>
        <end position="59"/>
    </location>
</feature>
<sequence length="120" mass="13636">MPVVYAHSWGRGSGPIGDLGDPCDLSAVDQKAIEQVWRGYRKYSAWGLRDMTHNESPWKNHYDANSDGRCKNVIPGDELARFFKDEYQRITGEPVDDDADYSIASARVLTIDQLTKEVDW</sequence>
<evidence type="ECO:0000259" key="1">
    <source>
        <dbReference type="Pfam" id="PF13274"/>
    </source>
</evidence>
<protein>
    <recommendedName>
        <fullName evidence="1">Antitoxin SocA-like Panacea domain-containing protein</fullName>
    </recommendedName>
</protein>
<proteinExistence type="predicted"/>
<dbReference type="Pfam" id="PF13274">
    <property type="entry name" value="SocA_Panacea"/>
    <property type="match status" value="1"/>
</dbReference>
<accession>A0A225DJF5</accession>
<dbReference type="EMBL" id="NIDE01000017">
    <property type="protein sequence ID" value="OWK36267.1"/>
    <property type="molecule type" value="Genomic_DNA"/>
</dbReference>
<dbReference type="InterPro" id="IPR025272">
    <property type="entry name" value="SocA_Panacea"/>
</dbReference>
<keyword evidence="3" id="KW-1185">Reference proteome</keyword>
<comment type="caution">
    <text evidence="2">The sequence shown here is derived from an EMBL/GenBank/DDBJ whole genome shotgun (WGS) entry which is preliminary data.</text>
</comment>
<gene>
    <name evidence="2" type="ORF">FRUB_08830</name>
</gene>
<organism evidence="2 3">
    <name type="scientific">Fimbriiglobus ruber</name>
    <dbReference type="NCBI Taxonomy" id="1908690"/>
    <lineage>
        <taxon>Bacteria</taxon>
        <taxon>Pseudomonadati</taxon>
        <taxon>Planctomycetota</taxon>
        <taxon>Planctomycetia</taxon>
        <taxon>Gemmatales</taxon>
        <taxon>Gemmataceae</taxon>
        <taxon>Fimbriiglobus</taxon>
    </lineage>
</organism>
<name>A0A225DJF5_9BACT</name>
<evidence type="ECO:0000313" key="2">
    <source>
        <dbReference type="EMBL" id="OWK36267.1"/>
    </source>
</evidence>